<keyword evidence="2" id="KW-1185">Reference proteome</keyword>
<dbReference type="EMBL" id="JAANIU010000960">
    <property type="protein sequence ID" value="KAG1569275.1"/>
    <property type="molecule type" value="Genomic_DNA"/>
</dbReference>
<gene>
    <name evidence="1" type="ORF">G6F50_006528</name>
</gene>
<evidence type="ECO:0000313" key="2">
    <source>
        <dbReference type="Proteomes" id="UP000740926"/>
    </source>
</evidence>
<proteinExistence type="predicted"/>
<organism evidence="1 2">
    <name type="scientific">Rhizopus delemar</name>
    <dbReference type="NCBI Taxonomy" id="936053"/>
    <lineage>
        <taxon>Eukaryota</taxon>
        <taxon>Fungi</taxon>
        <taxon>Fungi incertae sedis</taxon>
        <taxon>Mucoromycota</taxon>
        <taxon>Mucoromycotina</taxon>
        <taxon>Mucoromycetes</taxon>
        <taxon>Mucorales</taxon>
        <taxon>Mucorineae</taxon>
        <taxon>Rhizopodaceae</taxon>
        <taxon>Rhizopus</taxon>
    </lineage>
</organism>
<evidence type="ECO:0000313" key="1">
    <source>
        <dbReference type="EMBL" id="KAG1569275.1"/>
    </source>
</evidence>
<reference evidence="1 2" key="1">
    <citation type="journal article" date="2020" name="Microb. Genom.">
        <title>Genetic diversity of clinical and environmental Mucorales isolates obtained from an investigation of mucormycosis cases among solid organ transplant recipients.</title>
        <authorList>
            <person name="Nguyen M.H."/>
            <person name="Kaul D."/>
            <person name="Muto C."/>
            <person name="Cheng S.J."/>
            <person name="Richter R.A."/>
            <person name="Bruno V.M."/>
            <person name="Liu G."/>
            <person name="Beyhan S."/>
            <person name="Sundermann A.J."/>
            <person name="Mounaud S."/>
            <person name="Pasculle A.W."/>
            <person name="Nierman W.C."/>
            <person name="Driscoll E."/>
            <person name="Cumbie R."/>
            <person name="Clancy C.J."/>
            <person name="Dupont C.L."/>
        </authorList>
    </citation>
    <scope>NUCLEOTIDE SEQUENCE [LARGE SCALE GENOMIC DNA]</scope>
    <source>
        <strain evidence="1 2">GL24</strain>
    </source>
</reference>
<accession>A0A9P6Z2R7</accession>
<dbReference type="Proteomes" id="UP000740926">
    <property type="component" value="Unassembled WGS sequence"/>
</dbReference>
<comment type="caution">
    <text evidence="1">The sequence shown here is derived from an EMBL/GenBank/DDBJ whole genome shotgun (WGS) entry which is preliminary data.</text>
</comment>
<protein>
    <submittedName>
        <fullName evidence="1">Uncharacterized protein</fullName>
    </submittedName>
</protein>
<name>A0A9P6Z2R7_9FUNG</name>
<dbReference type="AlphaFoldDB" id="A0A9P6Z2R7"/>
<sequence length="81" mass="9533">MISYQVTLRLAFHSPLDSIPIPVTALFTTKMLVTQSLPDSRKRSRKPEFMLCHDVLKKQDLTWSEFADHFKPSDKQYDRYS</sequence>